<dbReference type="GeneID" id="71513809"/>
<dbReference type="InterPro" id="IPR046318">
    <property type="entry name" value="DUF5344"/>
</dbReference>
<evidence type="ECO:0000313" key="2">
    <source>
        <dbReference type="Proteomes" id="UP000182945"/>
    </source>
</evidence>
<evidence type="ECO:0000313" key="1">
    <source>
        <dbReference type="EMBL" id="APC47625.1"/>
    </source>
</evidence>
<organism evidence="1 2">
    <name type="scientific">Virgibacillus halodenitrificans</name>
    <name type="common">Bacillus halodenitrificans</name>
    <dbReference type="NCBI Taxonomy" id="1482"/>
    <lineage>
        <taxon>Bacteria</taxon>
        <taxon>Bacillati</taxon>
        <taxon>Bacillota</taxon>
        <taxon>Bacilli</taxon>
        <taxon>Bacillales</taxon>
        <taxon>Bacillaceae</taxon>
        <taxon>Virgibacillus</taxon>
    </lineage>
</organism>
<reference evidence="1 2" key="1">
    <citation type="submission" date="2016-11" db="EMBL/GenBank/DDBJ databases">
        <title>Complete genome sequencing of Virgibacillus halodenitrificans PDB-F2.</title>
        <authorList>
            <person name="Sun Z."/>
            <person name="Zhou Y."/>
            <person name="Li H."/>
        </authorList>
    </citation>
    <scope>NUCLEOTIDE SEQUENCE [LARGE SCALE GENOMIC DNA]</scope>
    <source>
        <strain evidence="1 2">PDB-F2</strain>
    </source>
</reference>
<dbReference type="RefSeq" id="WP_071648514.1">
    <property type="nucleotide sequence ID" value="NZ_CP017962.1"/>
</dbReference>
<dbReference type="EMBL" id="CP017962">
    <property type="protein sequence ID" value="APC47625.1"/>
    <property type="molecule type" value="Genomic_DNA"/>
</dbReference>
<dbReference type="Pfam" id="PF17279">
    <property type="entry name" value="DUF5344"/>
    <property type="match status" value="1"/>
</dbReference>
<gene>
    <name evidence="1" type="ORF">BME96_05340</name>
</gene>
<sequence length="91" mass="10201">MSTEIKLASAPVEKALEELKTSIQGFEVSFAEMKGDNSLEMVDKLEEMKKIFEELVTSYQTLLLDYAQATVQAVENLKETDESVATSIHQK</sequence>
<accession>A0AAC9IYY5</accession>
<dbReference type="AlphaFoldDB" id="A0AAC9IYY5"/>
<proteinExistence type="predicted"/>
<name>A0AAC9IYY5_VIRHA</name>
<dbReference type="Proteomes" id="UP000182945">
    <property type="component" value="Chromosome"/>
</dbReference>
<protein>
    <submittedName>
        <fullName evidence="1">Uncharacterized protein</fullName>
    </submittedName>
</protein>
<dbReference type="KEGG" id="vhl:BME96_05340"/>